<dbReference type="InterPro" id="IPR037185">
    <property type="entry name" value="EmrE-like"/>
</dbReference>
<dbReference type="GeneID" id="17352646"/>
<keyword evidence="4 7" id="KW-1133">Transmembrane helix</keyword>
<reference evidence="9 10" key="1">
    <citation type="journal article" date="2010" name="Plant Cell">
        <title>The Chlorella variabilis NC64A genome reveals adaptation to photosymbiosis, coevolution with viruses, and cryptic sex.</title>
        <authorList>
            <person name="Blanc G."/>
            <person name="Duncan G."/>
            <person name="Agarkova I."/>
            <person name="Borodovsky M."/>
            <person name="Gurnon J."/>
            <person name="Kuo A."/>
            <person name="Lindquist E."/>
            <person name="Lucas S."/>
            <person name="Pangilinan J."/>
            <person name="Polle J."/>
            <person name="Salamov A."/>
            <person name="Terry A."/>
            <person name="Yamada T."/>
            <person name="Dunigan D.D."/>
            <person name="Grigoriev I.V."/>
            <person name="Claverie J.M."/>
            <person name="Van Etten J.L."/>
        </authorList>
    </citation>
    <scope>NUCLEOTIDE SEQUENCE [LARGE SCALE GENOMIC DNA]</scope>
    <source>
        <strain evidence="9 10">NC64A</strain>
    </source>
</reference>
<evidence type="ECO:0000256" key="2">
    <source>
        <dbReference type="ARBA" id="ARBA00007635"/>
    </source>
</evidence>
<dbReference type="AlphaFoldDB" id="E1ZLK6"/>
<evidence type="ECO:0000256" key="4">
    <source>
        <dbReference type="ARBA" id="ARBA00022989"/>
    </source>
</evidence>
<evidence type="ECO:0000313" key="9">
    <source>
        <dbReference type="EMBL" id="EFN53148.1"/>
    </source>
</evidence>
<proteinExistence type="inferred from homology"/>
<evidence type="ECO:0000256" key="6">
    <source>
        <dbReference type="SAM" id="MobiDB-lite"/>
    </source>
</evidence>
<keyword evidence="3 7" id="KW-0812">Transmembrane</keyword>
<gene>
    <name evidence="9" type="ORF">CHLNCDRAFT_136919</name>
</gene>
<dbReference type="OrthoDB" id="306876at2759"/>
<accession>E1ZLK6</accession>
<evidence type="ECO:0000256" key="1">
    <source>
        <dbReference type="ARBA" id="ARBA00004141"/>
    </source>
</evidence>
<protein>
    <recommendedName>
        <fullName evidence="8">EamA domain-containing protein</fullName>
    </recommendedName>
</protein>
<evidence type="ECO:0000259" key="8">
    <source>
        <dbReference type="Pfam" id="PF00892"/>
    </source>
</evidence>
<feature type="transmembrane region" description="Helical" evidence="7">
    <location>
        <begin position="32"/>
        <end position="50"/>
    </location>
</feature>
<feature type="transmembrane region" description="Helical" evidence="7">
    <location>
        <begin position="92"/>
        <end position="112"/>
    </location>
</feature>
<feature type="domain" description="EamA" evidence="8">
    <location>
        <begin position="179"/>
        <end position="306"/>
    </location>
</feature>
<dbReference type="PANTHER" id="PTHR22911:SF6">
    <property type="entry name" value="SOLUTE CARRIER FAMILY 35 MEMBER G1"/>
    <property type="match status" value="1"/>
</dbReference>
<evidence type="ECO:0000256" key="7">
    <source>
        <dbReference type="SAM" id="Phobius"/>
    </source>
</evidence>
<dbReference type="eggNOG" id="KOG4510">
    <property type="taxonomic scope" value="Eukaryota"/>
</dbReference>
<keyword evidence="5 7" id="KW-0472">Membrane</keyword>
<dbReference type="Pfam" id="PF00892">
    <property type="entry name" value="EamA"/>
    <property type="match status" value="2"/>
</dbReference>
<feature type="transmembrane region" description="Helical" evidence="7">
    <location>
        <begin position="56"/>
        <end position="80"/>
    </location>
</feature>
<feature type="transmembrane region" description="Helical" evidence="7">
    <location>
        <begin position="292"/>
        <end position="312"/>
    </location>
</feature>
<dbReference type="KEGG" id="cvr:CHLNCDRAFT_136919"/>
<feature type="region of interest" description="Disordered" evidence="6">
    <location>
        <begin position="488"/>
        <end position="507"/>
    </location>
</feature>
<dbReference type="RefSeq" id="XP_005845250.1">
    <property type="nucleotide sequence ID" value="XM_005845188.1"/>
</dbReference>
<comment type="subcellular location">
    <subcellularLocation>
        <location evidence="1">Membrane</location>
        <topology evidence="1">Multi-pass membrane protein</topology>
    </subcellularLocation>
</comment>
<dbReference type="InterPro" id="IPR000620">
    <property type="entry name" value="EamA_dom"/>
</dbReference>
<dbReference type="GO" id="GO:0016020">
    <property type="term" value="C:membrane"/>
    <property type="evidence" value="ECO:0007669"/>
    <property type="project" value="UniProtKB-SubCell"/>
</dbReference>
<name>E1ZLK6_CHLVA</name>
<feature type="transmembrane region" description="Helical" evidence="7">
    <location>
        <begin position="174"/>
        <end position="193"/>
    </location>
</feature>
<dbReference type="InParanoid" id="E1ZLK6"/>
<sequence>MPALFRSLLHGHLPFTHHSFGVPSAVQESRALLLYFLNTFLGAGVMSAFGKLASAAGAHFLLLVAARSAVLCLLLIPVLWHHRVNPFSITATFPLLLLRGLFGFSSLSLWYLSLALLPLSDANALSFVSPVLVAVLAPLVLGEPTPRAVYVSLPLCLAGMLLVAQPSWLFGSMAGPTSTLGVAVFSAASRLVIRALNRHNEPLESIMFSMGACSLLGAALGCLVLPGVQLEAPRHAAAWGYLAATSLLAFVAMFTAACRKCNAAKAASLDYLSLIWTLMADGLVFHKLPSSLSLAGAAIITAASLGAILWGLRAGQPGAGQDTSGAAAKPTPLEYKQEHYLGAAAGGKHSARALAAAYSDSTCEGEALPLIMTAEAQTQMEAAEAGTEKQGPAVQAAALSRIMLKTGADATGMAGRAVPAKLPLTGWLTDSSKSWQLGTEVEGEAAAAGGVPYAGSGGIVLEAVGAPQEALGAPEDALGVELQAVAAAPAATRTSSEKERALQAAGK</sequence>
<feature type="transmembrane region" description="Helical" evidence="7">
    <location>
        <begin position="148"/>
        <end position="168"/>
    </location>
</feature>
<dbReference type="PANTHER" id="PTHR22911">
    <property type="entry name" value="ACYL-MALONYL CONDENSING ENZYME-RELATED"/>
    <property type="match status" value="1"/>
</dbReference>
<feature type="transmembrane region" description="Helical" evidence="7">
    <location>
        <begin position="205"/>
        <end position="226"/>
    </location>
</feature>
<dbReference type="SUPFAM" id="SSF103481">
    <property type="entry name" value="Multidrug resistance efflux transporter EmrE"/>
    <property type="match status" value="2"/>
</dbReference>
<feature type="domain" description="EamA" evidence="8">
    <location>
        <begin position="34"/>
        <end position="163"/>
    </location>
</feature>
<organism evidence="10">
    <name type="scientific">Chlorella variabilis</name>
    <name type="common">Green alga</name>
    <dbReference type="NCBI Taxonomy" id="554065"/>
    <lineage>
        <taxon>Eukaryota</taxon>
        <taxon>Viridiplantae</taxon>
        <taxon>Chlorophyta</taxon>
        <taxon>core chlorophytes</taxon>
        <taxon>Trebouxiophyceae</taxon>
        <taxon>Chlorellales</taxon>
        <taxon>Chlorellaceae</taxon>
        <taxon>Chlorella clade</taxon>
        <taxon>Chlorella</taxon>
    </lineage>
</organism>
<feature type="transmembrane region" description="Helical" evidence="7">
    <location>
        <begin position="124"/>
        <end position="141"/>
    </location>
</feature>
<dbReference type="Proteomes" id="UP000008141">
    <property type="component" value="Unassembled WGS sequence"/>
</dbReference>
<dbReference type="EMBL" id="GL433852">
    <property type="protein sequence ID" value="EFN53148.1"/>
    <property type="molecule type" value="Genomic_DNA"/>
</dbReference>
<feature type="transmembrane region" description="Helical" evidence="7">
    <location>
        <begin position="238"/>
        <end position="257"/>
    </location>
</feature>
<keyword evidence="10" id="KW-1185">Reference proteome</keyword>
<comment type="similarity">
    <text evidence="2">Belongs to the drug/metabolite transporter (DMT) superfamily. Plant drug/metabolite exporter (P-DME) (TC 2.A.7.4) family.</text>
</comment>
<dbReference type="FunCoup" id="E1ZLK6">
    <property type="interactions" value="606"/>
</dbReference>
<evidence type="ECO:0000313" key="10">
    <source>
        <dbReference type="Proteomes" id="UP000008141"/>
    </source>
</evidence>
<evidence type="ECO:0000256" key="5">
    <source>
        <dbReference type="ARBA" id="ARBA00023136"/>
    </source>
</evidence>
<evidence type="ECO:0000256" key="3">
    <source>
        <dbReference type="ARBA" id="ARBA00022692"/>
    </source>
</evidence>